<protein>
    <submittedName>
        <fullName evidence="1">Uncharacterized protein</fullName>
    </submittedName>
</protein>
<name>A0ABS9X6T4_9GAMM</name>
<comment type="caution">
    <text evidence="1">The sequence shown here is derived from an EMBL/GenBank/DDBJ whole genome shotgun (WGS) entry which is preliminary data.</text>
</comment>
<sequence>MKLLPIVVFIVVGIWIGSAYPEIGEMVLSNVKSGIEYISRLLSNTRSH</sequence>
<keyword evidence="2" id="KW-1185">Reference proteome</keyword>
<accession>A0ABS9X6T4</accession>
<proteinExistence type="predicted"/>
<reference evidence="1" key="1">
    <citation type="submission" date="2022-01" db="EMBL/GenBank/DDBJ databases">
        <title>Colwellia maritima, isolated from seawater.</title>
        <authorList>
            <person name="Kristyanto S."/>
            <person name="Jung J."/>
            <person name="Jeon C.O."/>
        </authorList>
    </citation>
    <scope>NUCLEOTIDE SEQUENCE</scope>
    <source>
        <strain evidence="1">MSW7</strain>
    </source>
</reference>
<gene>
    <name evidence="1" type="ORF">L3081_24285</name>
</gene>
<organism evidence="1 2">
    <name type="scientific">Colwellia maritima</name>
    <dbReference type="NCBI Taxonomy" id="2912588"/>
    <lineage>
        <taxon>Bacteria</taxon>
        <taxon>Pseudomonadati</taxon>
        <taxon>Pseudomonadota</taxon>
        <taxon>Gammaproteobacteria</taxon>
        <taxon>Alteromonadales</taxon>
        <taxon>Colwelliaceae</taxon>
        <taxon>Colwellia</taxon>
    </lineage>
</organism>
<dbReference type="RefSeq" id="WP_242288996.1">
    <property type="nucleotide sequence ID" value="NZ_JAKKSL010000007.1"/>
</dbReference>
<evidence type="ECO:0000313" key="2">
    <source>
        <dbReference type="Proteomes" id="UP001139646"/>
    </source>
</evidence>
<evidence type="ECO:0000313" key="1">
    <source>
        <dbReference type="EMBL" id="MCI2285948.1"/>
    </source>
</evidence>
<dbReference type="Proteomes" id="UP001139646">
    <property type="component" value="Unassembled WGS sequence"/>
</dbReference>
<dbReference type="EMBL" id="JAKKSL010000007">
    <property type="protein sequence ID" value="MCI2285948.1"/>
    <property type="molecule type" value="Genomic_DNA"/>
</dbReference>